<gene>
    <name evidence="1" type="primary">phnG</name>
    <name evidence="1" type="ORF">K3721_02170</name>
</gene>
<evidence type="ECO:0000313" key="1">
    <source>
        <dbReference type="EMBL" id="UWQ54364.1"/>
    </source>
</evidence>
<dbReference type="Proteomes" id="UP001058713">
    <property type="component" value="Chromosome"/>
</dbReference>
<dbReference type="EMBL" id="CP081070">
    <property type="protein sequence ID" value="UWQ54364.1"/>
    <property type="molecule type" value="Genomic_DNA"/>
</dbReference>
<dbReference type="GO" id="GO:0019634">
    <property type="term" value="P:organic phosphonate metabolic process"/>
    <property type="evidence" value="ECO:0007669"/>
    <property type="project" value="InterPro"/>
</dbReference>
<proteinExistence type="predicted"/>
<dbReference type="GO" id="GO:0015716">
    <property type="term" value="P:organic phosphonate transport"/>
    <property type="evidence" value="ECO:0007669"/>
    <property type="project" value="InterPro"/>
</dbReference>
<accession>A0A9Q9HJY8</accession>
<dbReference type="RefSeq" id="WP_259971684.1">
    <property type="nucleotide sequence ID" value="NZ_CP081070.1"/>
</dbReference>
<dbReference type="InterPro" id="IPR009609">
    <property type="entry name" value="Phosphonate_metab_PhnG"/>
</dbReference>
<keyword evidence="1" id="KW-0456">Lyase</keyword>
<dbReference type="NCBIfam" id="TIGR03293">
    <property type="entry name" value="PhnG_redo"/>
    <property type="match status" value="1"/>
</dbReference>
<organism evidence="1 2">
    <name type="scientific">Leisingera caerulea</name>
    <name type="common">Phaeobacter caeruleus</name>
    <dbReference type="NCBI Taxonomy" id="506591"/>
    <lineage>
        <taxon>Bacteria</taxon>
        <taxon>Pseudomonadati</taxon>
        <taxon>Pseudomonadota</taxon>
        <taxon>Alphaproteobacteria</taxon>
        <taxon>Rhodobacterales</taxon>
        <taxon>Roseobacteraceae</taxon>
        <taxon>Leisingera</taxon>
    </lineage>
</organism>
<dbReference type="KEGG" id="lcae:K3721_02170"/>
<evidence type="ECO:0000313" key="2">
    <source>
        <dbReference type="Proteomes" id="UP001058713"/>
    </source>
</evidence>
<dbReference type="GO" id="GO:0016829">
    <property type="term" value="F:lyase activity"/>
    <property type="evidence" value="ECO:0007669"/>
    <property type="project" value="UniProtKB-KW"/>
</dbReference>
<sequence>MNTTFSAADRKGWMSLLASADEARLTKLWQGCGIDPVYEWLRPPEAGSVMVRGRMGGTGAPFNLGEMTVTRCAVSLADGTVGHGYVQGRSKAMAAMAAKIDALMQTDAAAGVRKAVLEPLAVERHAKKDARAAKAAATKVEFFTMVRGED</sequence>
<reference evidence="1" key="1">
    <citation type="submission" date="2021-08" db="EMBL/GenBank/DDBJ databases">
        <authorList>
            <person name="Nwanade C."/>
            <person name="Wang M."/>
            <person name="Masoudi A."/>
            <person name="Yu Z."/>
            <person name="Liu J."/>
        </authorList>
    </citation>
    <scope>NUCLEOTIDE SEQUENCE</scope>
    <source>
        <strain evidence="1">S122</strain>
    </source>
</reference>
<dbReference type="AlphaFoldDB" id="A0A9Q9HJY8"/>
<protein>
    <submittedName>
        <fullName evidence="1">Phosphonate C-P lyase system protein PhnG</fullName>
    </submittedName>
</protein>
<name>A0A9Q9HJY8_LEICA</name>
<dbReference type="Pfam" id="PF06754">
    <property type="entry name" value="PhnG"/>
    <property type="match status" value="1"/>
</dbReference>